<organism evidence="3 4">
    <name type="scientific">Helianthus annuus</name>
    <name type="common">Common sunflower</name>
    <dbReference type="NCBI Taxonomy" id="4232"/>
    <lineage>
        <taxon>Eukaryota</taxon>
        <taxon>Viridiplantae</taxon>
        <taxon>Streptophyta</taxon>
        <taxon>Embryophyta</taxon>
        <taxon>Tracheophyta</taxon>
        <taxon>Spermatophyta</taxon>
        <taxon>Magnoliopsida</taxon>
        <taxon>eudicotyledons</taxon>
        <taxon>Gunneridae</taxon>
        <taxon>Pentapetalae</taxon>
        <taxon>asterids</taxon>
        <taxon>campanulids</taxon>
        <taxon>Asterales</taxon>
        <taxon>Asteraceae</taxon>
        <taxon>Asteroideae</taxon>
        <taxon>Heliantheae alliance</taxon>
        <taxon>Heliantheae</taxon>
        <taxon>Helianthus</taxon>
    </lineage>
</organism>
<evidence type="ECO:0000313" key="4">
    <source>
        <dbReference type="Proteomes" id="UP000215914"/>
    </source>
</evidence>
<evidence type="ECO:0000313" key="2">
    <source>
        <dbReference type="EMBL" id="KAF5773658.1"/>
    </source>
</evidence>
<dbReference type="AlphaFoldDB" id="A0A251STE1"/>
<dbReference type="PANTHER" id="PTHR46991">
    <property type="entry name" value="23.5 KDA HEAT SHOCK PROTEIN, MITOCHONDRIAL"/>
    <property type="match status" value="1"/>
</dbReference>
<dbReference type="Proteomes" id="UP000215914">
    <property type="component" value="Chromosome 13"/>
</dbReference>
<dbReference type="EMBL" id="CM007902">
    <property type="protein sequence ID" value="OTG01762.1"/>
    <property type="molecule type" value="Genomic_DNA"/>
</dbReference>
<reference evidence="2 4" key="1">
    <citation type="journal article" date="2017" name="Nature">
        <title>The sunflower genome provides insights into oil metabolism, flowering and Asterid evolution.</title>
        <authorList>
            <person name="Badouin H."/>
            <person name="Gouzy J."/>
            <person name="Grassa C.J."/>
            <person name="Murat F."/>
            <person name="Staton S.E."/>
            <person name="Cottret L."/>
            <person name="Lelandais-Briere C."/>
            <person name="Owens G.L."/>
            <person name="Carrere S."/>
            <person name="Mayjonade B."/>
            <person name="Legrand L."/>
            <person name="Gill N."/>
            <person name="Kane N.C."/>
            <person name="Bowers J.E."/>
            <person name="Hubner S."/>
            <person name="Bellec A."/>
            <person name="Berard A."/>
            <person name="Berges H."/>
            <person name="Blanchet N."/>
            <person name="Boniface M.C."/>
            <person name="Brunel D."/>
            <person name="Catrice O."/>
            <person name="Chaidir N."/>
            <person name="Claudel C."/>
            <person name="Donnadieu C."/>
            <person name="Faraut T."/>
            <person name="Fievet G."/>
            <person name="Helmstetter N."/>
            <person name="King M."/>
            <person name="Knapp S.J."/>
            <person name="Lai Z."/>
            <person name="Le Paslier M.C."/>
            <person name="Lippi Y."/>
            <person name="Lorenzon L."/>
            <person name="Mandel J.R."/>
            <person name="Marage G."/>
            <person name="Marchand G."/>
            <person name="Marquand E."/>
            <person name="Bret-Mestries E."/>
            <person name="Morien E."/>
            <person name="Nambeesan S."/>
            <person name="Nguyen T."/>
            <person name="Pegot-Espagnet P."/>
            <person name="Pouilly N."/>
            <person name="Raftis F."/>
            <person name="Sallet E."/>
            <person name="Schiex T."/>
            <person name="Thomas J."/>
            <person name="Vandecasteele C."/>
            <person name="Vares D."/>
            <person name="Vear F."/>
            <person name="Vautrin S."/>
            <person name="Crespi M."/>
            <person name="Mangin B."/>
            <person name="Burke J.M."/>
            <person name="Salse J."/>
            <person name="Munos S."/>
            <person name="Vincourt P."/>
            <person name="Rieseberg L.H."/>
            <person name="Langlade N.B."/>
        </authorList>
    </citation>
    <scope>NUCLEOTIDE SEQUENCE [LARGE SCALE GENOMIC DNA]</scope>
    <source>
        <strain evidence="4">cv. SF193</strain>
        <tissue evidence="2">Leaves</tissue>
    </source>
</reference>
<evidence type="ECO:0008006" key="5">
    <source>
        <dbReference type="Google" id="ProtNLM"/>
    </source>
</evidence>
<evidence type="ECO:0000256" key="1">
    <source>
        <dbReference type="ARBA" id="ARBA00023016"/>
    </source>
</evidence>
<reference evidence="3" key="2">
    <citation type="submission" date="2017-02" db="EMBL/GenBank/DDBJ databases">
        <title>Sunflower complete genome.</title>
        <authorList>
            <person name="Langlade N."/>
            <person name="Munos S."/>
        </authorList>
    </citation>
    <scope>NUCLEOTIDE SEQUENCE [LARGE SCALE GENOMIC DNA]</scope>
    <source>
        <tissue evidence="3">Leaves</tissue>
    </source>
</reference>
<dbReference type="InterPro" id="IPR044656">
    <property type="entry name" value="HSP14.7/HSP23.5/HSP23.6-like"/>
</dbReference>
<proteinExistence type="predicted"/>
<dbReference type="Gramene" id="mRNA:HanXRQr2_Chr13g0591021">
    <property type="protein sequence ID" value="mRNA:HanXRQr2_Chr13g0591021"/>
    <property type="gene ID" value="HanXRQr2_Chr13g0591021"/>
</dbReference>
<dbReference type="InParanoid" id="A0A251STE1"/>
<evidence type="ECO:0000313" key="3">
    <source>
        <dbReference type="EMBL" id="OTG01762.1"/>
    </source>
</evidence>
<reference evidence="2" key="3">
    <citation type="submission" date="2020-06" db="EMBL/GenBank/DDBJ databases">
        <title>Helianthus annuus Genome sequencing and assembly Release 2.</title>
        <authorList>
            <person name="Gouzy J."/>
            <person name="Langlade N."/>
            <person name="Munos S."/>
        </authorList>
    </citation>
    <scope>NUCLEOTIDE SEQUENCE</scope>
    <source>
        <tissue evidence="2">Leaves</tissue>
    </source>
</reference>
<dbReference type="PANTHER" id="PTHR46991:SF11">
    <property type="entry name" value="SMALL HEAT SHOCK PROTEIN HSPF"/>
    <property type="match status" value="1"/>
</dbReference>
<keyword evidence="1" id="KW-0346">Stress response</keyword>
<dbReference type="CDD" id="cd06464">
    <property type="entry name" value="ACD_sHsps-like"/>
    <property type="match status" value="1"/>
</dbReference>
<keyword evidence="4" id="KW-1185">Reference proteome</keyword>
<sequence length="281" mass="31194">MASSSCLLRLASSIVASLPNFTFDLQFVMVQAETGVPSALFTKVKDEELTVQMPGLKQTETEEGVWVSFEINVPAGNNQRPGMRIGFEGFNFFFQLQTPETVYLASIKLPEKFNPHADLKITIGDGVCSVCLPTQKTVDPFLAKANINRNLIRPTPYCEMFDRSELGRMLCEVIAHPGVKSKSFTAYKKDTGDSIYMKGNLAGVKMLVIREGLCVWLSMPGFELKDVEAGFESDTLIVEGKREGEHYIAGVRVPEGFCKEKDVMKREMQDGVFKATLPRVG</sequence>
<name>A0A251STE1_HELAN</name>
<accession>A0A251STE1</accession>
<protein>
    <recommendedName>
        <fullName evidence="5">HSP20-like chaperone</fullName>
    </recommendedName>
</protein>
<dbReference type="EMBL" id="MNCJ02000328">
    <property type="protein sequence ID" value="KAF5773658.1"/>
    <property type="molecule type" value="Genomic_DNA"/>
</dbReference>
<gene>
    <name evidence="3" type="ORF">HannXRQ_Chr13g0405531</name>
    <name evidence="2" type="ORF">HanXRQr2_Chr13g0591021</name>
</gene>